<dbReference type="EMBL" id="JAWDGP010004054">
    <property type="protein sequence ID" value="KAK3768495.1"/>
    <property type="molecule type" value="Genomic_DNA"/>
</dbReference>
<reference evidence="2" key="1">
    <citation type="journal article" date="2023" name="G3 (Bethesda)">
        <title>A reference genome for the long-term kleptoplast-retaining sea slug Elysia crispata morphotype clarki.</title>
        <authorList>
            <person name="Eastman K.E."/>
            <person name="Pendleton A.L."/>
            <person name="Shaikh M.A."/>
            <person name="Suttiyut T."/>
            <person name="Ogas R."/>
            <person name="Tomko P."/>
            <person name="Gavelis G."/>
            <person name="Widhalm J.R."/>
            <person name="Wisecaver J.H."/>
        </authorList>
    </citation>
    <scope>NUCLEOTIDE SEQUENCE</scope>
    <source>
        <strain evidence="2">ECLA1</strain>
    </source>
</reference>
<comment type="caution">
    <text evidence="2">The sequence shown here is derived from an EMBL/GenBank/DDBJ whole genome shotgun (WGS) entry which is preliminary data.</text>
</comment>
<dbReference type="Proteomes" id="UP001283361">
    <property type="component" value="Unassembled WGS sequence"/>
</dbReference>
<feature type="region of interest" description="Disordered" evidence="1">
    <location>
        <begin position="36"/>
        <end position="57"/>
    </location>
</feature>
<evidence type="ECO:0000256" key="1">
    <source>
        <dbReference type="SAM" id="MobiDB-lite"/>
    </source>
</evidence>
<keyword evidence="3" id="KW-1185">Reference proteome</keyword>
<name>A0AAE1DG03_9GAST</name>
<proteinExistence type="predicted"/>
<dbReference type="AlphaFoldDB" id="A0AAE1DG03"/>
<evidence type="ECO:0000313" key="3">
    <source>
        <dbReference type="Proteomes" id="UP001283361"/>
    </source>
</evidence>
<feature type="compositionally biased region" description="Polar residues" evidence="1">
    <location>
        <begin position="42"/>
        <end position="57"/>
    </location>
</feature>
<sequence>MRFGSRIEYGMPWAIYNTTSEFISYLPRPSLGHNNHLRGHASTRSSGCDSSPSFTAHNTGSSRAIAHFFCVMLVSAFPYRSPSILDDAFFRSPSAAP</sequence>
<evidence type="ECO:0000313" key="2">
    <source>
        <dbReference type="EMBL" id="KAK3768495.1"/>
    </source>
</evidence>
<organism evidence="2 3">
    <name type="scientific">Elysia crispata</name>
    <name type="common">lettuce slug</name>
    <dbReference type="NCBI Taxonomy" id="231223"/>
    <lineage>
        <taxon>Eukaryota</taxon>
        <taxon>Metazoa</taxon>
        <taxon>Spiralia</taxon>
        <taxon>Lophotrochozoa</taxon>
        <taxon>Mollusca</taxon>
        <taxon>Gastropoda</taxon>
        <taxon>Heterobranchia</taxon>
        <taxon>Euthyneura</taxon>
        <taxon>Panpulmonata</taxon>
        <taxon>Sacoglossa</taxon>
        <taxon>Placobranchoidea</taxon>
        <taxon>Plakobranchidae</taxon>
        <taxon>Elysia</taxon>
    </lineage>
</organism>
<accession>A0AAE1DG03</accession>
<protein>
    <submittedName>
        <fullName evidence="2">Uncharacterized protein</fullName>
    </submittedName>
</protein>
<gene>
    <name evidence="2" type="ORF">RRG08_060857</name>
</gene>